<dbReference type="PRINTS" id="PR00987">
    <property type="entry name" value="TRNASYNTHGLU"/>
</dbReference>
<evidence type="ECO:0000259" key="13">
    <source>
        <dbReference type="Pfam" id="PF00749"/>
    </source>
</evidence>
<sequence>MHEKLTTRFAPSPTGYLHIGGLRTALYNYLYARKNGGNFLLRIEDTDLKRNSKEATKAIIEAFKWCGLEHDGEVTYQSERFDLYKEYVKKLLDEGKAYYCYMSKEELEELRAKQEAAKERPRYDGRYREFTGTPPQGIEPVVRIKAPQSGEIVFEDGVKGEVRFKAEDIMDDFIIARSDGTPTYNFTVVIDDALMGVSDVIRGDDHLSNTPKQIVLYEALGFKIPKFFHVAMIHGEDGKKLSKRHGATDVMEYKEMGILPQALLNFLVRLGWSHGDDEVFSLEDLKKLFDPYHINKSASCYNAKKLEWLNAHYIKTLPFEEINRQLKDLGFDLSVYEKAGFLLDLLRERAKTLHDIINGAKSIVNAPQNYDENAVQKFVNKNNLELLQAFANTLKDQKTGKDFEDFTNDFLEKKEAKLKDLAQPIRIALTGSAVSPSIFEVLEFLGVDECKKRIDNFLKVRGK</sequence>
<dbReference type="HAMAP" id="MF_00022">
    <property type="entry name" value="Glu_tRNA_synth_type1"/>
    <property type="match status" value="1"/>
</dbReference>
<keyword evidence="8 12" id="KW-0648">Protein biosynthesis</keyword>
<dbReference type="GO" id="GO:0000049">
    <property type="term" value="F:tRNA binding"/>
    <property type="evidence" value="ECO:0007669"/>
    <property type="project" value="InterPro"/>
</dbReference>
<dbReference type="InterPro" id="IPR045462">
    <property type="entry name" value="aa-tRNA-synth_I_cd-bd"/>
</dbReference>
<proteinExistence type="inferred from homology"/>
<evidence type="ECO:0000256" key="7">
    <source>
        <dbReference type="ARBA" id="ARBA00022840"/>
    </source>
</evidence>
<comment type="caution">
    <text evidence="12">Lacks conserved residue(s) required for the propagation of feature annotation.</text>
</comment>
<comment type="subunit">
    <text evidence="3 12">Monomer.</text>
</comment>
<comment type="catalytic activity">
    <reaction evidence="12">
        <text>tRNA(Glu) + L-glutamate + ATP = L-glutamyl-tRNA(Glu) + AMP + diphosphate</text>
        <dbReference type="Rhea" id="RHEA:23540"/>
        <dbReference type="Rhea" id="RHEA-COMP:9663"/>
        <dbReference type="Rhea" id="RHEA-COMP:9680"/>
        <dbReference type="ChEBI" id="CHEBI:29985"/>
        <dbReference type="ChEBI" id="CHEBI:30616"/>
        <dbReference type="ChEBI" id="CHEBI:33019"/>
        <dbReference type="ChEBI" id="CHEBI:78442"/>
        <dbReference type="ChEBI" id="CHEBI:78520"/>
        <dbReference type="ChEBI" id="CHEBI:456215"/>
        <dbReference type="EC" id="6.1.1.17"/>
    </reaction>
</comment>
<dbReference type="InterPro" id="IPR020751">
    <property type="entry name" value="aa-tRNA-synth_I_codon-bd_sub2"/>
</dbReference>
<dbReference type="InterPro" id="IPR000924">
    <property type="entry name" value="Glu/Gln-tRNA-synth"/>
</dbReference>
<dbReference type="InterPro" id="IPR001412">
    <property type="entry name" value="aa-tRNA-synth_I_CS"/>
</dbReference>
<evidence type="ECO:0000256" key="9">
    <source>
        <dbReference type="ARBA" id="ARBA00023146"/>
    </source>
</evidence>
<dbReference type="Gene3D" id="3.40.50.620">
    <property type="entry name" value="HUPs"/>
    <property type="match status" value="1"/>
</dbReference>
<organism evidence="15 16">
    <name type="scientific">Campylobacter jejuni</name>
    <dbReference type="NCBI Taxonomy" id="197"/>
    <lineage>
        <taxon>Bacteria</taxon>
        <taxon>Pseudomonadati</taxon>
        <taxon>Campylobacterota</taxon>
        <taxon>Epsilonproteobacteria</taxon>
        <taxon>Campylobacterales</taxon>
        <taxon>Campylobacteraceae</taxon>
        <taxon>Campylobacter</taxon>
    </lineage>
</organism>
<evidence type="ECO:0000256" key="5">
    <source>
        <dbReference type="ARBA" id="ARBA00022598"/>
    </source>
</evidence>
<evidence type="ECO:0000256" key="2">
    <source>
        <dbReference type="ARBA" id="ARBA00007894"/>
    </source>
</evidence>
<dbReference type="EMBL" id="AACFWJ010000001">
    <property type="protein sequence ID" value="EAK3958262.1"/>
    <property type="molecule type" value="Genomic_DNA"/>
</dbReference>
<dbReference type="Pfam" id="PF19269">
    <property type="entry name" value="Anticodon_2"/>
    <property type="match status" value="1"/>
</dbReference>
<dbReference type="PANTHER" id="PTHR43311:SF2">
    <property type="entry name" value="GLUTAMATE--TRNA LIGASE, MITOCHONDRIAL-RELATED"/>
    <property type="match status" value="1"/>
</dbReference>
<name>A0A1D9BLM3_CAMJU</name>
<dbReference type="Pfam" id="PF00749">
    <property type="entry name" value="tRNA-synt_1c"/>
    <property type="match status" value="1"/>
</dbReference>
<dbReference type="PANTHER" id="PTHR43311">
    <property type="entry name" value="GLUTAMATE--TRNA LIGASE"/>
    <property type="match status" value="1"/>
</dbReference>
<keyword evidence="5 12" id="KW-0436">Ligase</keyword>
<evidence type="ECO:0000256" key="1">
    <source>
        <dbReference type="ARBA" id="ARBA00004496"/>
    </source>
</evidence>
<comment type="function">
    <text evidence="12">Catalyzes the attachment of glutamate to tRNA(Glu) in a two-step reaction: glutamate is first activated by ATP to form Glu-AMP and then transferred to the acceptor end of tRNA(Glu).</text>
</comment>
<dbReference type="AlphaFoldDB" id="A0A1D9BLM3"/>
<evidence type="ECO:0000256" key="11">
    <source>
        <dbReference type="ARBA" id="ARBA00054667"/>
    </source>
</evidence>
<accession>A0A1D9BLM3</accession>
<evidence type="ECO:0000256" key="3">
    <source>
        <dbReference type="ARBA" id="ARBA00011245"/>
    </source>
</evidence>
<comment type="subcellular location">
    <subcellularLocation>
        <location evidence="1 12">Cytoplasm</location>
    </subcellularLocation>
</comment>
<evidence type="ECO:0000256" key="10">
    <source>
        <dbReference type="ARBA" id="ARBA00050184"/>
    </source>
</evidence>
<keyword evidence="4 12" id="KW-0963">Cytoplasm</keyword>
<comment type="caution">
    <text evidence="15">The sequence shown here is derived from an EMBL/GenBank/DDBJ whole genome shotgun (WGS) entry which is preliminary data.</text>
</comment>
<dbReference type="InterPro" id="IPR014729">
    <property type="entry name" value="Rossmann-like_a/b/a_fold"/>
</dbReference>
<dbReference type="Gene3D" id="1.10.10.350">
    <property type="match status" value="1"/>
</dbReference>
<dbReference type="RefSeq" id="WP_002858284.1">
    <property type="nucleotide sequence ID" value="NZ_AACERE020000003.1"/>
</dbReference>
<evidence type="ECO:0000256" key="12">
    <source>
        <dbReference type="HAMAP-Rule" id="MF_00022"/>
    </source>
</evidence>
<dbReference type="GO" id="GO:0006424">
    <property type="term" value="P:glutamyl-tRNA aminoacylation"/>
    <property type="evidence" value="ECO:0007669"/>
    <property type="project" value="UniProtKB-UniRule"/>
</dbReference>
<evidence type="ECO:0000256" key="4">
    <source>
        <dbReference type="ARBA" id="ARBA00022490"/>
    </source>
</evidence>
<comment type="similarity">
    <text evidence="2 12">Belongs to the class-I aminoacyl-tRNA synthetase family. Glutamate--tRNA ligase type 1 subfamily.</text>
</comment>
<dbReference type="SUPFAM" id="SSF48163">
    <property type="entry name" value="An anticodon-binding domain of class I aminoacyl-tRNA synthetases"/>
    <property type="match status" value="1"/>
</dbReference>
<reference evidence="15 16" key="1">
    <citation type="submission" date="2018-05" db="EMBL/GenBank/DDBJ databases">
        <authorList>
            <consortium name="PulseNet: The National Subtyping Network for Foodborne Disease Surveillance"/>
            <person name="Tarr C.L."/>
            <person name="Trees E."/>
            <person name="Katz L.S."/>
            <person name="Carleton-Romer H.A."/>
            <person name="Stroika S."/>
            <person name="Kucerova Z."/>
            <person name="Roache K.F."/>
            <person name="Sabol A.L."/>
            <person name="Besser J."/>
            <person name="Gerner-Smidt P."/>
        </authorList>
    </citation>
    <scope>NUCLEOTIDE SEQUENCE [LARGE SCALE GENOMIC DNA]</scope>
    <source>
        <strain evidence="15 16">PNUSAC003589</strain>
    </source>
</reference>
<dbReference type="SMR" id="A0A1D9BLM3"/>
<feature type="domain" description="Aminoacyl-tRNA synthetase class I anticodon-binding" evidence="14">
    <location>
        <begin position="329"/>
        <end position="457"/>
    </location>
</feature>
<keyword evidence="7 12" id="KW-0067">ATP-binding</keyword>
<dbReference type="Proteomes" id="UP000410873">
    <property type="component" value="Unassembled WGS sequence"/>
</dbReference>
<dbReference type="InterPro" id="IPR020058">
    <property type="entry name" value="Glu/Gln-tRNA-synth_Ib_cat-dom"/>
</dbReference>
<dbReference type="SUPFAM" id="SSF52374">
    <property type="entry name" value="Nucleotidylyl transferase"/>
    <property type="match status" value="1"/>
</dbReference>
<feature type="short sequence motif" description="'HIGH' region" evidence="12">
    <location>
        <begin position="11"/>
        <end position="21"/>
    </location>
</feature>
<evidence type="ECO:0000259" key="14">
    <source>
        <dbReference type="Pfam" id="PF19269"/>
    </source>
</evidence>
<protein>
    <recommendedName>
        <fullName evidence="12">Glutamate--tRNA ligase</fullName>
        <ecNumber evidence="12">6.1.1.17</ecNumber>
    </recommendedName>
    <alternativeName>
        <fullName evidence="12">Glutamyl-tRNA synthetase</fullName>
        <shortName evidence="12">GluRS</shortName>
    </alternativeName>
</protein>
<keyword evidence="6 12" id="KW-0547">Nucleotide-binding</keyword>
<feature type="domain" description="Glutamyl/glutaminyl-tRNA synthetase class Ib catalytic" evidence="13">
    <location>
        <begin position="4"/>
        <end position="308"/>
    </location>
</feature>
<comment type="catalytic activity">
    <reaction evidence="10">
        <text>tRNA(Glu) + L-glutamate + ATP = L-glutamyl-tRNA(Gln) + AMP + diphosphate</text>
        <dbReference type="Rhea" id="RHEA:51156"/>
        <dbReference type="Rhea" id="RHEA-COMP:9663"/>
        <dbReference type="Rhea" id="RHEA-COMP:9684"/>
        <dbReference type="ChEBI" id="CHEBI:29985"/>
        <dbReference type="ChEBI" id="CHEBI:30616"/>
        <dbReference type="ChEBI" id="CHEBI:33019"/>
        <dbReference type="ChEBI" id="CHEBI:78442"/>
        <dbReference type="ChEBI" id="CHEBI:78520"/>
        <dbReference type="ChEBI" id="CHEBI:456215"/>
    </reaction>
</comment>
<dbReference type="FunFam" id="3.40.50.620:FF:000007">
    <property type="entry name" value="Glutamate--tRNA ligase"/>
    <property type="match status" value="1"/>
</dbReference>
<comment type="function">
    <text evidence="11">Aminoacylates tRNA(Gln) with glutamate. Does not aminoacylate tRNA(Glu).</text>
</comment>
<dbReference type="EC" id="6.1.1.17" evidence="12"/>
<dbReference type="GO" id="GO:0008270">
    <property type="term" value="F:zinc ion binding"/>
    <property type="evidence" value="ECO:0007669"/>
    <property type="project" value="InterPro"/>
</dbReference>
<dbReference type="GO" id="GO:0005829">
    <property type="term" value="C:cytosol"/>
    <property type="evidence" value="ECO:0007669"/>
    <property type="project" value="TreeGrafter"/>
</dbReference>
<evidence type="ECO:0000256" key="8">
    <source>
        <dbReference type="ARBA" id="ARBA00022917"/>
    </source>
</evidence>
<dbReference type="GO" id="GO:0004818">
    <property type="term" value="F:glutamate-tRNA ligase activity"/>
    <property type="evidence" value="ECO:0007669"/>
    <property type="project" value="UniProtKB-UniRule"/>
</dbReference>
<dbReference type="GO" id="GO:0005524">
    <property type="term" value="F:ATP binding"/>
    <property type="evidence" value="ECO:0007669"/>
    <property type="project" value="UniProtKB-UniRule"/>
</dbReference>
<evidence type="ECO:0000313" key="16">
    <source>
        <dbReference type="Proteomes" id="UP000410873"/>
    </source>
</evidence>
<evidence type="ECO:0000256" key="6">
    <source>
        <dbReference type="ARBA" id="ARBA00022741"/>
    </source>
</evidence>
<gene>
    <name evidence="12" type="primary">gltX</name>
    <name evidence="15" type="ORF">C1418_00155</name>
</gene>
<dbReference type="InterPro" id="IPR049940">
    <property type="entry name" value="GluQ/Sye"/>
</dbReference>
<feature type="short sequence motif" description="'KMSKS' region" evidence="12">
    <location>
        <begin position="240"/>
        <end position="244"/>
    </location>
</feature>
<dbReference type="OMA" id="QAPRYDN"/>
<dbReference type="NCBIfam" id="TIGR00464">
    <property type="entry name" value="gltX_bact"/>
    <property type="match status" value="1"/>
</dbReference>
<evidence type="ECO:0000313" key="15">
    <source>
        <dbReference type="EMBL" id="EAK3958262.1"/>
    </source>
</evidence>
<keyword evidence="9 12" id="KW-0030">Aminoacyl-tRNA synthetase</keyword>
<dbReference type="InterPro" id="IPR008925">
    <property type="entry name" value="aa_tRNA-synth_I_cd-bd_sf"/>
</dbReference>
<feature type="binding site" evidence="12">
    <location>
        <position position="243"/>
    </location>
    <ligand>
        <name>ATP</name>
        <dbReference type="ChEBI" id="CHEBI:30616"/>
    </ligand>
</feature>
<dbReference type="InterPro" id="IPR033910">
    <property type="entry name" value="GluRS_core"/>
</dbReference>
<dbReference type="CDD" id="cd00808">
    <property type="entry name" value="GluRS_core"/>
    <property type="match status" value="1"/>
</dbReference>
<dbReference type="PROSITE" id="PS00178">
    <property type="entry name" value="AA_TRNA_LIGASE_I"/>
    <property type="match status" value="1"/>
</dbReference>
<dbReference type="InterPro" id="IPR004527">
    <property type="entry name" value="Glu-tRNA-ligase_bac/mito"/>
</dbReference>